<accession>A0A1R2BFG1</accession>
<organism evidence="1 2">
    <name type="scientific">Stentor coeruleus</name>
    <dbReference type="NCBI Taxonomy" id="5963"/>
    <lineage>
        <taxon>Eukaryota</taxon>
        <taxon>Sar</taxon>
        <taxon>Alveolata</taxon>
        <taxon>Ciliophora</taxon>
        <taxon>Postciliodesmatophora</taxon>
        <taxon>Heterotrichea</taxon>
        <taxon>Heterotrichida</taxon>
        <taxon>Stentoridae</taxon>
        <taxon>Stentor</taxon>
    </lineage>
</organism>
<evidence type="ECO:0000313" key="2">
    <source>
        <dbReference type="Proteomes" id="UP000187209"/>
    </source>
</evidence>
<evidence type="ECO:0000313" key="1">
    <source>
        <dbReference type="EMBL" id="OMJ75491.1"/>
    </source>
</evidence>
<keyword evidence="2" id="KW-1185">Reference proteome</keyword>
<gene>
    <name evidence="1" type="ORF">SteCoe_25340</name>
</gene>
<dbReference type="SUPFAM" id="SSF52540">
    <property type="entry name" value="P-loop containing nucleoside triphosphate hydrolases"/>
    <property type="match status" value="1"/>
</dbReference>
<dbReference type="Gene3D" id="3.40.50.300">
    <property type="entry name" value="P-loop containing nucleotide triphosphate hydrolases"/>
    <property type="match status" value="1"/>
</dbReference>
<dbReference type="InterPro" id="IPR027417">
    <property type="entry name" value="P-loop_NTPase"/>
</dbReference>
<comment type="caution">
    <text evidence="1">The sequence shown here is derived from an EMBL/GenBank/DDBJ whole genome shotgun (WGS) entry which is preliminary data.</text>
</comment>
<proteinExistence type="predicted"/>
<evidence type="ECO:0008006" key="3">
    <source>
        <dbReference type="Google" id="ProtNLM"/>
    </source>
</evidence>
<dbReference type="EMBL" id="MPUH01000687">
    <property type="protein sequence ID" value="OMJ75491.1"/>
    <property type="molecule type" value="Genomic_DNA"/>
</dbReference>
<dbReference type="AlphaFoldDB" id="A0A1R2BFG1"/>
<sequence length="500" mass="57950">MKSQIHQKFSRFLEENSQLFNSSIGKEITVYIGNTGSGKSTLINYLCNIELTVSNNDNIILKNSSDYHAMKIGCSSSSQTSSPQFVQYGDILHYDFPGFGDTRGETQNLINGCFIKNVIEGAKFSRLIIVISIDEIIAQRGMIFKNLIKTIALLIPNQQIEYFSSLIITKTNPSLSLEEVINFIKKKIDIESFGYWLENGKISKMSQPQRKIINQDDKVSILRMIRSTRAKKINEVNINSMFLVSEVEDIKEVYYEELSDIASEIIKKAKMKYNDPISKKAYFMNKIKSDYQRNIENSALICLLVPIYRNIYNQVLYNHEIKFFLPQIQQTILLCENLIESEKSKQLEKKIKILEEEKCPIKPGRYHIENTYYNEYLFVSGDKKNGDNVVETRSQILGRSEFHLIKNSEGYLFFNPQYNKYIFLSDSDKIKGDRVLEAHSNIFSKSYFEIHKKDQGFVIKNIKHSEYLFVSGDIINGDRVVEGKQRIEKRSFFRFVELVG</sequence>
<name>A0A1R2BFG1_9CILI</name>
<dbReference type="OrthoDB" id="310153at2759"/>
<dbReference type="Proteomes" id="UP000187209">
    <property type="component" value="Unassembled WGS sequence"/>
</dbReference>
<protein>
    <recommendedName>
        <fullName evidence="3">G domain-containing protein</fullName>
    </recommendedName>
</protein>
<reference evidence="1 2" key="1">
    <citation type="submission" date="2016-11" db="EMBL/GenBank/DDBJ databases">
        <title>The macronuclear genome of Stentor coeruleus: a giant cell with tiny introns.</title>
        <authorList>
            <person name="Slabodnick M."/>
            <person name="Ruby J.G."/>
            <person name="Reiff S.B."/>
            <person name="Swart E.C."/>
            <person name="Gosai S."/>
            <person name="Prabakaran S."/>
            <person name="Witkowska E."/>
            <person name="Larue G.E."/>
            <person name="Fisher S."/>
            <person name="Freeman R.M."/>
            <person name="Gunawardena J."/>
            <person name="Chu W."/>
            <person name="Stover N.A."/>
            <person name="Gregory B.D."/>
            <person name="Nowacki M."/>
            <person name="Derisi J."/>
            <person name="Roy S.W."/>
            <person name="Marshall W.F."/>
            <person name="Sood P."/>
        </authorList>
    </citation>
    <scope>NUCLEOTIDE SEQUENCE [LARGE SCALE GENOMIC DNA]</scope>
    <source>
        <strain evidence="1">WM001</strain>
    </source>
</reference>